<dbReference type="SUPFAM" id="SSF52317">
    <property type="entry name" value="Class I glutamine amidotransferase-like"/>
    <property type="match status" value="1"/>
</dbReference>
<protein>
    <submittedName>
        <fullName evidence="3">Putative ABC-type uncharacterized transport system involved in gliding motility auxiliary component-like protein</fullName>
    </submittedName>
</protein>
<dbReference type="HOGENOM" id="CLU_018716_0_0_7"/>
<gene>
    <name evidence="3" type="ORF">DGI_0264</name>
</gene>
<dbReference type="InterPro" id="IPR029062">
    <property type="entry name" value="Class_I_gatase-like"/>
</dbReference>
<accession>T2G6J5</accession>
<dbReference type="eggNOG" id="COG3225">
    <property type="taxonomic scope" value="Bacteria"/>
</dbReference>
<feature type="transmembrane region" description="Helical" evidence="1">
    <location>
        <begin position="437"/>
        <end position="460"/>
    </location>
</feature>
<keyword evidence="1" id="KW-0472">Membrane</keyword>
<dbReference type="Proteomes" id="UP000016587">
    <property type="component" value="Chromosome"/>
</dbReference>
<evidence type="ECO:0000259" key="2">
    <source>
        <dbReference type="Pfam" id="PF09822"/>
    </source>
</evidence>
<dbReference type="AlphaFoldDB" id="T2G6J5"/>
<proteinExistence type="predicted"/>
<feature type="domain" description="ABC-type uncharacterised transport system" evidence="2">
    <location>
        <begin position="150"/>
        <end position="404"/>
    </location>
</feature>
<organism evidence="3 4">
    <name type="scientific">Megalodesulfovibrio gigas (strain ATCC 19364 / DSM 1382 / NCIMB 9332 / VKM B-1759)</name>
    <name type="common">Desulfovibrio gigas</name>
    <dbReference type="NCBI Taxonomy" id="1121448"/>
    <lineage>
        <taxon>Bacteria</taxon>
        <taxon>Pseudomonadati</taxon>
        <taxon>Thermodesulfobacteriota</taxon>
        <taxon>Desulfovibrionia</taxon>
        <taxon>Desulfovibrionales</taxon>
        <taxon>Desulfovibrionaceae</taxon>
        <taxon>Megalodesulfovibrio</taxon>
    </lineage>
</organism>
<dbReference type="OrthoDB" id="9762687at2"/>
<sequence length="465" mass="50409">MAAWKRYSQTILAGVLGLGLLAGCYALAAKQGWRYDTTSAKQHSLAVESVTILNNLNASVEAVAFFNPEDQPLKKQLEDLFDLVSRETDRVRVEFVDPDRTPFRARELGVTVSGSVVLRSGDRKEILTFVDEEKLVNGIARVASARSAVVYHVQGHGEVELEGLQEAGAGQLAQALREQGVEIAPLTLAAIPEGQGVPKDADLVLILAPTRNYLPKELDLLAEYVQAGGRMFIALAPEHPVNVADWTARHLGVRMEPGLAVDVAAQSILGDALTVLVQQYPIHPITKDFNLLTLYPTAGALTDVENATLGNRTLEVMPLGLSTQQAWLERDVAGIRTGRADFDAAADLQGPLWIGAAVSMVKELDADNATKTPLDNLRAVVLADQDFLTNRYANVYGNLDLARNAVNWLLEREGLIVVRKPDVPNVFLALSGGERLLLSWVPLVLLPLAMFGAALAVATIRKRAR</sequence>
<evidence type="ECO:0000313" key="3">
    <source>
        <dbReference type="EMBL" id="AGW12195.1"/>
    </source>
</evidence>
<keyword evidence="1" id="KW-0812">Transmembrane</keyword>
<name>T2G6J5_MEGG1</name>
<keyword evidence="4" id="KW-1185">Reference proteome</keyword>
<dbReference type="EMBL" id="CP006585">
    <property type="protein sequence ID" value="AGW12195.1"/>
    <property type="molecule type" value="Genomic_DNA"/>
</dbReference>
<dbReference type="PATRIC" id="fig|1121448.10.peg.269"/>
<dbReference type="STRING" id="1121448.DGI_0264"/>
<keyword evidence="1" id="KW-1133">Transmembrane helix</keyword>
<reference evidence="4" key="2">
    <citation type="submission" date="2013-07" db="EMBL/GenBank/DDBJ databases">
        <authorList>
            <person name="Morais-Silva F.O."/>
            <person name="Rezende A.M."/>
            <person name="Pimentel C."/>
            <person name="Resende D.M."/>
            <person name="Santos C.I."/>
            <person name="Clemente C."/>
            <person name="de Oliveira L.M."/>
            <person name="da Silva S.M."/>
            <person name="Costa D.A."/>
            <person name="Varela-Raposo A."/>
            <person name="Horacio E.C.A."/>
            <person name="Matos M."/>
            <person name="Flores O."/>
            <person name="Ruiz J.C."/>
            <person name="Rodrigues-Pousada C."/>
        </authorList>
    </citation>
    <scope>NUCLEOTIDE SEQUENCE [LARGE SCALE GENOMIC DNA]</scope>
    <source>
        <strain evidence="4">ATCC 19364 / DSM 1382 / NCIMB 9332 / VKM B-1759</strain>
    </source>
</reference>
<dbReference type="Pfam" id="PF09822">
    <property type="entry name" value="ABC_transp_aux"/>
    <property type="match status" value="1"/>
</dbReference>
<evidence type="ECO:0000313" key="4">
    <source>
        <dbReference type="Proteomes" id="UP000016587"/>
    </source>
</evidence>
<dbReference type="InterPro" id="IPR019196">
    <property type="entry name" value="ABC_transp_unknown"/>
</dbReference>
<reference evidence="3 4" key="1">
    <citation type="journal article" date="2013" name="J. Bacteriol.">
        <title>Roles of HynAB and Ech, the only two hydrogenases found in the model sulfate reducer Desulfovibrio gigas.</title>
        <authorList>
            <person name="Morais-Silva F.O."/>
            <person name="Santos C.I."/>
            <person name="Rodrigues R."/>
            <person name="Pereira I.A."/>
            <person name="Rodrigues-Pousada C."/>
        </authorList>
    </citation>
    <scope>NUCLEOTIDE SEQUENCE [LARGE SCALE GENOMIC DNA]</scope>
    <source>
        <strain evidence="4">ATCC 19364 / DSM 1382 / NCIMB 9332 / VKM B-1759</strain>
    </source>
</reference>
<dbReference type="PROSITE" id="PS51257">
    <property type="entry name" value="PROKAR_LIPOPROTEIN"/>
    <property type="match status" value="1"/>
</dbReference>
<evidence type="ECO:0000256" key="1">
    <source>
        <dbReference type="SAM" id="Phobius"/>
    </source>
</evidence>
<dbReference type="RefSeq" id="WP_021758794.1">
    <property type="nucleotide sequence ID" value="NC_022444.1"/>
</dbReference>
<dbReference type="KEGG" id="dgg:DGI_0264"/>